<dbReference type="EMBL" id="JABBPG010000001">
    <property type="protein sequence ID" value="NOU49694.1"/>
    <property type="molecule type" value="Genomic_DNA"/>
</dbReference>
<evidence type="ECO:0000256" key="1">
    <source>
        <dbReference type="SAM" id="Phobius"/>
    </source>
</evidence>
<accession>A0A849VCM2</accession>
<dbReference type="Proteomes" id="UP000586305">
    <property type="component" value="Unassembled WGS sequence"/>
</dbReference>
<dbReference type="AlphaFoldDB" id="A0A849VCM2"/>
<keyword evidence="1" id="KW-1133">Transmembrane helix</keyword>
<proteinExistence type="predicted"/>
<gene>
    <name evidence="2" type="ORF">HG263_03985</name>
</gene>
<name>A0A849VCM2_9GAMM</name>
<organism evidence="2 3">
    <name type="scientific">Pseudoalteromonas caenipelagi</name>
    <dbReference type="NCBI Taxonomy" id="2726988"/>
    <lineage>
        <taxon>Bacteria</taxon>
        <taxon>Pseudomonadati</taxon>
        <taxon>Pseudomonadota</taxon>
        <taxon>Gammaproteobacteria</taxon>
        <taxon>Alteromonadales</taxon>
        <taxon>Pseudoalteromonadaceae</taxon>
        <taxon>Pseudoalteromonas</taxon>
    </lineage>
</organism>
<keyword evidence="1" id="KW-0472">Membrane</keyword>
<protein>
    <submittedName>
        <fullName evidence="2">Uncharacterized protein</fullName>
    </submittedName>
</protein>
<feature type="transmembrane region" description="Helical" evidence="1">
    <location>
        <begin position="82"/>
        <end position="106"/>
    </location>
</feature>
<feature type="transmembrane region" description="Helical" evidence="1">
    <location>
        <begin position="7"/>
        <end position="28"/>
    </location>
</feature>
<feature type="transmembrane region" description="Helical" evidence="1">
    <location>
        <begin position="48"/>
        <end position="70"/>
    </location>
</feature>
<evidence type="ECO:0000313" key="2">
    <source>
        <dbReference type="EMBL" id="NOU49694.1"/>
    </source>
</evidence>
<keyword evidence="3" id="KW-1185">Reference proteome</keyword>
<evidence type="ECO:0000313" key="3">
    <source>
        <dbReference type="Proteomes" id="UP000586305"/>
    </source>
</evidence>
<reference evidence="2 3" key="1">
    <citation type="submission" date="2020-04" db="EMBL/GenBank/DDBJ databases">
        <title>Pseudoalteromonas caenipelagi sp. nov., isolated from a tidal flat.</title>
        <authorList>
            <person name="Park S."/>
            <person name="Yoon J.-H."/>
        </authorList>
    </citation>
    <scope>NUCLEOTIDE SEQUENCE [LARGE SCALE GENOMIC DNA]</scope>
    <source>
        <strain evidence="2 3">JBTF-M23</strain>
    </source>
</reference>
<feature type="transmembrane region" description="Helical" evidence="1">
    <location>
        <begin position="126"/>
        <end position="144"/>
    </location>
</feature>
<sequence length="146" mass="16654">MLENHNVYYLNRSIIFALLVSVIFPIFLELLLTPFLGPGLSINHDPDVIWLIVLFASNCLAPAALAMIFSERLRKLNKGYDFYINLCAVVITVYAIALSVICSLGLRGYVTNFSLDTFFEDYFPLGNFYLNILCVISLFIICRLRR</sequence>
<keyword evidence="1" id="KW-0812">Transmembrane</keyword>
<dbReference type="RefSeq" id="WP_171624752.1">
    <property type="nucleotide sequence ID" value="NZ_JABBPG010000001.1"/>
</dbReference>
<comment type="caution">
    <text evidence="2">The sequence shown here is derived from an EMBL/GenBank/DDBJ whole genome shotgun (WGS) entry which is preliminary data.</text>
</comment>